<feature type="binding site" evidence="7">
    <location>
        <position position="99"/>
    </location>
    <ligand>
        <name>substrate</name>
    </ligand>
</feature>
<evidence type="ECO:0008006" key="11">
    <source>
        <dbReference type="Google" id="ProtNLM"/>
    </source>
</evidence>
<dbReference type="PANTHER" id="PTHR20889:SF1">
    <property type="entry name" value="PYRIDOXAL PHOSPHATE PHOSPHATASE PHOSPHO2"/>
    <property type="match status" value="1"/>
</dbReference>
<dbReference type="PIRSF" id="PIRSF031051">
    <property type="entry name" value="PyrdxlP_Pase_PHOSPHO2"/>
    <property type="match status" value="1"/>
</dbReference>
<dbReference type="InterPro" id="IPR006384">
    <property type="entry name" value="HAD_hydro_PyrdxlP_Pase-like"/>
</dbReference>
<feature type="active site" description="Proton donor" evidence="6">
    <location>
        <position position="10"/>
    </location>
</feature>
<dbReference type="NCBIfam" id="TIGR01488">
    <property type="entry name" value="HAD-SF-IB"/>
    <property type="match status" value="1"/>
</dbReference>
<dbReference type="EMBL" id="JANIIK010000112">
    <property type="protein sequence ID" value="KAJ3593928.1"/>
    <property type="molecule type" value="Genomic_DNA"/>
</dbReference>
<dbReference type="Gene3D" id="3.40.50.1000">
    <property type="entry name" value="HAD superfamily/HAD-like"/>
    <property type="match status" value="1"/>
</dbReference>
<dbReference type="OrthoDB" id="10267182at2759"/>
<feature type="binding site" evidence="8">
    <location>
        <position position="8"/>
    </location>
    <ligand>
        <name>Mg(2+)</name>
        <dbReference type="ChEBI" id="CHEBI:18420"/>
    </ligand>
</feature>
<feature type="binding site" evidence="7">
    <location>
        <position position="19"/>
    </location>
    <ligand>
        <name>substrate</name>
    </ligand>
</feature>
<dbReference type="InterPro" id="IPR023214">
    <property type="entry name" value="HAD_sf"/>
</dbReference>
<keyword evidence="10" id="KW-1185">Reference proteome</keyword>
<evidence type="ECO:0000256" key="2">
    <source>
        <dbReference type="ARBA" id="ARBA00008541"/>
    </source>
</evidence>
<dbReference type="GO" id="GO:0016791">
    <property type="term" value="F:phosphatase activity"/>
    <property type="evidence" value="ECO:0007669"/>
    <property type="project" value="InterPro"/>
</dbReference>
<dbReference type="InterPro" id="IPR016965">
    <property type="entry name" value="Pase_PHOSPHO-typ"/>
</dbReference>
<dbReference type="GO" id="GO:0046872">
    <property type="term" value="F:metal ion binding"/>
    <property type="evidence" value="ECO:0007669"/>
    <property type="project" value="UniProtKB-KW"/>
</dbReference>
<dbReference type="SUPFAM" id="SSF56784">
    <property type="entry name" value="HAD-like"/>
    <property type="match status" value="1"/>
</dbReference>
<dbReference type="NCBIfam" id="TIGR01489">
    <property type="entry name" value="DKMTPPase-SF"/>
    <property type="match status" value="1"/>
</dbReference>
<comment type="cofactor">
    <cofactor evidence="1 8">
        <name>Mg(2+)</name>
        <dbReference type="ChEBI" id="CHEBI:18420"/>
    </cofactor>
</comment>
<keyword evidence="3 8" id="KW-0479">Metal-binding</keyword>
<dbReference type="AlphaFoldDB" id="A0A9Q0DUR3"/>
<evidence type="ECO:0000256" key="6">
    <source>
        <dbReference type="PIRSR" id="PIRSR031051-1"/>
    </source>
</evidence>
<evidence type="ECO:0000313" key="10">
    <source>
        <dbReference type="Proteomes" id="UP001148018"/>
    </source>
</evidence>
<accession>A0A9Q0DUR3</accession>
<name>A0A9Q0DUR3_9TELE</name>
<evidence type="ECO:0000256" key="3">
    <source>
        <dbReference type="ARBA" id="ARBA00022723"/>
    </source>
</evidence>
<reference evidence="9" key="1">
    <citation type="submission" date="2022-07" db="EMBL/GenBank/DDBJ databases">
        <title>Chromosome-level genome of Muraenolepis orangiensis.</title>
        <authorList>
            <person name="Kim J."/>
        </authorList>
    </citation>
    <scope>NUCLEOTIDE SEQUENCE</scope>
    <source>
        <strain evidence="9">KU_S4_2022</strain>
        <tissue evidence="9">Muscle</tissue>
    </source>
</reference>
<comment type="caution">
    <text evidence="9">The sequence shown here is derived from an EMBL/GenBank/DDBJ whole genome shotgun (WGS) entry which is preliminary data.</text>
</comment>
<feature type="active site" description="Nucleophile" evidence="6">
    <location>
        <position position="8"/>
    </location>
</feature>
<sequence>MKTLMVFDFDHTVVDDNSDTWVIRCLPDQTLPNSLKDSYQKGQWTDYMGRVLSYIGDQAVSPDGIRVTMETIPFTEGMAELLVFISAHKSTVDCVVISDSNAVFIDWILGAAGLRSAVDRVLTNPARFDDRGYLRVRRHHSHDCACCPVNLCKRKALEQYLAERSASGDTEYHRMFYVGDGGNDLCPTSCLRGGDVVMPRRGFTLEGLLSKLQGREPSLKARVVPWSSGTEVLAELRAHMLQSRP</sequence>
<protein>
    <recommendedName>
        <fullName evidence="11">Phosphatase phospho2</fullName>
    </recommendedName>
</protein>
<evidence type="ECO:0000256" key="8">
    <source>
        <dbReference type="PIRSR" id="PIRSR031051-3"/>
    </source>
</evidence>
<comment type="similarity">
    <text evidence="2">Belongs to the HAD-like hydrolase superfamily. PHOSPHO family.</text>
</comment>
<keyword evidence="5 8" id="KW-0460">Magnesium</keyword>
<evidence type="ECO:0000313" key="9">
    <source>
        <dbReference type="EMBL" id="KAJ3593928.1"/>
    </source>
</evidence>
<evidence type="ECO:0000256" key="5">
    <source>
        <dbReference type="ARBA" id="ARBA00022842"/>
    </source>
</evidence>
<keyword evidence="4" id="KW-0378">Hydrolase</keyword>
<evidence type="ECO:0000256" key="1">
    <source>
        <dbReference type="ARBA" id="ARBA00001946"/>
    </source>
</evidence>
<dbReference type="Proteomes" id="UP001148018">
    <property type="component" value="Unassembled WGS sequence"/>
</dbReference>
<gene>
    <name evidence="9" type="ORF">NHX12_006261</name>
</gene>
<organism evidence="9 10">
    <name type="scientific">Muraenolepis orangiensis</name>
    <name type="common">Patagonian moray cod</name>
    <dbReference type="NCBI Taxonomy" id="630683"/>
    <lineage>
        <taxon>Eukaryota</taxon>
        <taxon>Metazoa</taxon>
        <taxon>Chordata</taxon>
        <taxon>Craniata</taxon>
        <taxon>Vertebrata</taxon>
        <taxon>Euteleostomi</taxon>
        <taxon>Actinopterygii</taxon>
        <taxon>Neopterygii</taxon>
        <taxon>Teleostei</taxon>
        <taxon>Neoteleostei</taxon>
        <taxon>Acanthomorphata</taxon>
        <taxon>Zeiogadaria</taxon>
        <taxon>Gadariae</taxon>
        <taxon>Gadiformes</taxon>
        <taxon>Muraenolepidoidei</taxon>
        <taxon>Muraenolepididae</taxon>
        <taxon>Muraenolepis</taxon>
    </lineage>
</organism>
<evidence type="ECO:0000256" key="4">
    <source>
        <dbReference type="ARBA" id="ARBA00022801"/>
    </source>
</evidence>
<proteinExistence type="inferred from homology"/>
<dbReference type="Pfam" id="PF06888">
    <property type="entry name" value="Put_Phosphatase"/>
    <property type="match status" value="1"/>
</dbReference>
<dbReference type="InterPro" id="IPR036412">
    <property type="entry name" value="HAD-like_sf"/>
</dbReference>
<dbReference type="PANTHER" id="PTHR20889">
    <property type="entry name" value="PHOSPHATASE, ORPHAN 1, 2"/>
    <property type="match status" value="1"/>
</dbReference>
<feature type="binding site" evidence="8">
    <location>
        <position position="180"/>
    </location>
    <ligand>
        <name>Mg(2+)</name>
        <dbReference type="ChEBI" id="CHEBI:18420"/>
    </ligand>
</feature>
<feature type="binding site" evidence="8">
    <location>
        <position position="10"/>
    </location>
    <ligand>
        <name>Mg(2+)</name>
        <dbReference type="ChEBI" id="CHEBI:18420"/>
    </ligand>
</feature>
<evidence type="ECO:0000256" key="7">
    <source>
        <dbReference type="PIRSR" id="PIRSR031051-2"/>
    </source>
</evidence>